<dbReference type="PANTHER" id="PTHR47197">
    <property type="entry name" value="PROTEIN NIRF"/>
    <property type="match status" value="1"/>
</dbReference>
<organism evidence="1 2">
    <name type="scientific">Pedobacter soli</name>
    <dbReference type="NCBI Taxonomy" id="390242"/>
    <lineage>
        <taxon>Bacteria</taxon>
        <taxon>Pseudomonadati</taxon>
        <taxon>Bacteroidota</taxon>
        <taxon>Sphingobacteriia</taxon>
        <taxon>Sphingobacteriales</taxon>
        <taxon>Sphingobacteriaceae</taxon>
        <taxon>Pedobacter</taxon>
    </lineage>
</organism>
<name>A0A1G7C7C2_9SPHI</name>
<dbReference type="PANTHER" id="PTHR47197:SF3">
    <property type="entry name" value="DIHYDRO-HEME D1 DEHYDROGENASE"/>
    <property type="match status" value="1"/>
</dbReference>
<keyword evidence="2" id="KW-1185">Reference proteome</keyword>
<dbReference type="Gene3D" id="2.130.10.10">
    <property type="entry name" value="YVTN repeat-like/Quinoprotein amine dehydrogenase"/>
    <property type="match status" value="2"/>
</dbReference>
<dbReference type="InterPro" id="IPR051200">
    <property type="entry name" value="Host-pathogen_enzymatic-act"/>
</dbReference>
<dbReference type="STRING" id="390242.SAMN04488024_11820"/>
<dbReference type="InterPro" id="IPR015943">
    <property type="entry name" value="WD40/YVTN_repeat-like_dom_sf"/>
</dbReference>
<dbReference type="SUPFAM" id="SSF51004">
    <property type="entry name" value="C-terminal (heme d1) domain of cytochrome cd1-nitrite reductase"/>
    <property type="match status" value="1"/>
</dbReference>
<dbReference type="GO" id="GO:0003677">
    <property type="term" value="F:DNA binding"/>
    <property type="evidence" value="ECO:0007669"/>
    <property type="project" value="UniProtKB-KW"/>
</dbReference>
<gene>
    <name evidence="1" type="ORF">SAMN04488024_11820</name>
</gene>
<dbReference type="RefSeq" id="WP_143009658.1">
    <property type="nucleotide sequence ID" value="NZ_FMZH01000018.1"/>
</dbReference>
<reference evidence="2" key="1">
    <citation type="submission" date="2016-10" db="EMBL/GenBank/DDBJ databases">
        <authorList>
            <person name="Varghese N."/>
            <person name="Submissions S."/>
        </authorList>
    </citation>
    <scope>NUCLEOTIDE SEQUENCE [LARGE SCALE GENOMIC DNA]</scope>
    <source>
        <strain evidence="2">DSM 18609</strain>
    </source>
</reference>
<dbReference type="EMBL" id="FMZH01000018">
    <property type="protein sequence ID" value="SDE35207.1"/>
    <property type="molecule type" value="Genomic_DNA"/>
</dbReference>
<evidence type="ECO:0000313" key="2">
    <source>
        <dbReference type="Proteomes" id="UP000199455"/>
    </source>
</evidence>
<protein>
    <submittedName>
        <fullName evidence="1">DNA-binding beta-propeller fold protein YncE</fullName>
    </submittedName>
</protein>
<keyword evidence="1" id="KW-0238">DNA-binding</keyword>
<proteinExistence type="predicted"/>
<accession>A0A1G7C7C2</accession>
<evidence type="ECO:0000313" key="1">
    <source>
        <dbReference type="EMBL" id="SDE35207.1"/>
    </source>
</evidence>
<dbReference type="Proteomes" id="UP000199455">
    <property type="component" value="Unassembled WGS sequence"/>
</dbReference>
<dbReference type="AlphaFoldDB" id="A0A1G7C7C2"/>
<dbReference type="InterPro" id="IPR011048">
    <property type="entry name" value="Haem_d1_sf"/>
</dbReference>
<dbReference type="PROSITE" id="PS51257">
    <property type="entry name" value="PROKAR_LIPOPROTEIN"/>
    <property type="match status" value="1"/>
</dbReference>
<sequence length="341" mass="37970">MMKYLKPIILLLLTLSCEYTFGQAKKYILVLAKAEKKMLVLDYTTLNKIAAIPVGDDPHEVVTTPDGALAYVSVPVMNNHGHEIDVLDLKTLQPLKVIDTRPFYIPHGLVYQPGKLWFTAQGSKSVAVDNTTTDKIEQVFGTGQDFTHLLSVSKSGKRFYTTNVESGTLSIYEQKTLPPYLPPTGVLPANAKPRTEWRQTLVPVGVGAEGFDIDKEEHELWTARPDGKIVVVDLNQQKIKKTIDTHVTGLHRLKITPDEKTVCVVSVKTGELLYYNKKSYQLEQKEHVGQGAGIFMDAASNRMFISCTPNNYVSVIDLISRKVIQKLEVGRPDGITAVEVF</sequence>